<gene>
    <name evidence="1" type="ORF">MNB_SV-12-974</name>
</gene>
<reference evidence="1" key="1">
    <citation type="submission" date="2016-10" db="EMBL/GenBank/DDBJ databases">
        <authorList>
            <person name="de Groot N.N."/>
        </authorList>
    </citation>
    <scope>NUCLEOTIDE SEQUENCE</scope>
</reference>
<protein>
    <submittedName>
        <fullName evidence="1">Uncharacterized protein</fullName>
    </submittedName>
</protein>
<name>A0A1W1BLK1_9ZZZZ</name>
<dbReference type="EMBL" id="FPHE01000053">
    <property type="protein sequence ID" value="SFV54398.1"/>
    <property type="molecule type" value="Genomic_DNA"/>
</dbReference>
<organism evidence="1">
    <name type="scientific">hydrothermal vent metagenome</name>
    <dbReference type="NCBI Taxonomy" id="652676"/>
    <lineage>
        <taxon>unclassified sequences</taxon>
        <taxon>metagenomes</taxon>
        <taxon>ecological metagenomes</taxon>
    </lineage>
</organism>
<accession>A0A1W1BLK1</accession>
<evidence type="ECO:0000313" key="1">
    <source>
        <dbReference type="EMBL" id="SFV54398.1"/>
    </source>
</evidence>
<proteinExistence type="predicted"/>
<sequence length="628" mass="74353">MKQNLFSQKIDYLFKALNITEDEFVKLFWNGIKPSFATRKKSVINKWYEGDIAQAKAFYFDTYPISRLNKGGQPFFTKGSFLNDSIEEFKKRVDIYIAHITQPKNTFEYKYIYYYDINLKVVTYVKLYTVEEIERDRYKIRMITSELYKDREIDTYYGDLNIINDYYHISVKNNFEIVTFYFMLNKGFRNNSAIYGLRLGLSYDKGLPISGKNLLSKKILSKEEEEQFYLNANETDTLISEESSIDIYSSEKRNYLKKLHHKIANITTFMKKSRKILSQSVDRDVYISLFHDGLSSLNQISQKVYNNRTFYSSRRRSARKVFLRKLSLTPNSSCAFVYPLFAKDSTLFATEDKRSREALEDIVTVAKSGLKIDMVIVMRLEDEMTEYIKESTSRLIEHGIDIRIVLKESIESSITSYDFIYSKSKKVAIYRNAGDRICYFKVTNNIDSINNLSYDFEKIKRDSYSFDDFIAQKHIKMGKKLKHLIGRWYAYSYGTIEEAGQTKIWEVEYEIDRRENIEGFYNDELKYKGYLKLNNINKSYIVLTSIRSRNRSFIIFHNKDIYKKIFKVNMLYNQFSTERDIVTFGIVSRIKLDLDVVRETLGESGEITLKESIEFEDRVKSLYLKHEF</sequence>
<dbReference type="AlphaFoldDB" id="A0A1W1BLK1"/>